<dbReference type="EMBL" id="CP017599">
    <property type="protein sequence ID" value="AOX02459.1"/>
    <property type="molecule type" value="Genomic_DNA"/>
</dbReference>
<proteinExistence type="predicted"/>
<sequence>MPWQFPQRLTQSLGAIIILLGCILAVGKLQQPQLNALKQSSKNTSPADLQRDVEATQVYLNLLQRLPTFGFDNVLADWVFLNFLQYFGDQDARQITSYQLSPEYFEVIINRDPKFLTAYFFLSSSSSLYAGMPEKSVALMEKGLQSLSPKVPPQSYYVWRYKGIDELLFLGDPKAAQQSFEKSADWASKSPDEESQNVAKISRKTAEFISLNPTSKIAQVSAWSMVLNNSPDPRTSKIAISRIEALGGKVIITPEGAVKIKMPQTD</sequence>
<protein>
    <submittedName>
        <fullName evidence="1">Uncharacterized protein</fullName>
    </submittedName>
</protein>
<dbReference type="STRING" id="1458985.BJP34_26165"/>
<name>A0A1D8TXS8_9CYAN</name>
<evidence type="ECO:0000313" key="1">
    <source>
        <dbReference type="EMBL" id="AOX02459.1"/>
    </source>
</evidence>
<dbReference type="OrthoDB" id="480631at2"/>
<dbReference type="Proteomes" id="UP000177870">
    <property type="component" value="Chromosome"/>
</dbReference>
<accession>A0A1D8TXS8</accession>
<dbReference type="KEGG" id="mpro:BJP34_26165"/>
<evidence type="ECO:0000313" key="2">
    <source>
        <dbReference type="Proteomes" id="UP000177870"/>
    </source>
</evidence>
<organism evidence="1 2">
    <name type="scientific">Moorena producens PAL-8-15-08-1</name>
    <dbReference type="NCBI Taxonomy" id="1458985"/>
    <lineage>
        <taxon>Bacteria</taxon>
        <taxon>Bacillati</taxon>
        <taxon>Cyanobacteriota</taxon>
        <taxon>Cyanophyceae</taxon>
        <taxon>Coleofasciculales</taxon>
        <taxon>Coleofasciculaceae</taxon>
        <taxon>Moorena</taxon>
    </lineage>
</organism>
<gene>
    <name evidence="1" type="ORF">BJP34_26165</name>
</gene>
<reference evidence="2" key="1">
    <citation type="submission" date="2016-10" db="EMBL/GenBank/DDBJ databases">
        <title>Comparative genomics uncovers the prolific and rare metabolic potential of the cyanobacterial genus Moorea.</title>
        <authorList>
            <person name="Leao T."/>
            <person name="Castelao G."/>
            <person name="Korobeynikov A."/>
            <person name="Monroe E.A."/>
            <person name="Podell S."/>
            <person name="Glukhov E."/>
            <person name="Allen E."/>
            <person name="Gerwick W.H."/>
            <person name="Gerwick L."/>
        </authorList>
    </citation>
    <scope>NUCLEOTIDE SEQUENCE [LARGE SCALE GENOMIC DNA]</scope>
    <source>
        <strain evidence="2">PAL-8-15-08-1</strain>
    </source>
</reference>
<dbReference type="AlphaFoldDB" id="A0A1D8TXS8"/>